<gene>
    <name evidence="11" type="ORF">FVW59_11310</name>
</gene>
<comment type="subunit">
    <text evidence="9">The complex comprises the extracytoplasmic solute receptor protein and the two transmembrane proteins.</text>
</comment>
<dbReference type="OrthoDB" id="2085311at2"/>
<evidence type="ECO:0000256" key="9">
    <source>
        <dbReference type="RuleBase" id="RU369079"/>
    </source>
</evidence>
<comment type="subcellular location">
    <subcellularLocation>
        <location evidence="1 9">Cell inner membrane</location>
        <topology evidence="1 9">Multi-pass membrane protein</topology>
    </subcellularLocation>
</comment>
<reference evidence="11 12" key="1">
    <citation type="submission" date="2019-08" db="EMBL/GenBank/DDBJ databases">
        <title>Parahaliea maris sp. nov., isolated from the surface seawater.</title>
        <authorList>
            <person name="Liu Y."/>
        </authorList>
    </citation>
    <scope>NUCLEOTIDE SEQUENCE [LARGE SCALE GENOMIC DNA]</scope>
    <source>
        <strain evidence="11 12">S2-26</strain>
    </source>
</reference>
<sequence length="150" mass="16144">MALLVVSVTWQILSRYLLAVPSSWTEELARFLLVWIGILGAAYAYKVKMHLGIDLLAQSLRGRKAFLLELLVNSVVVVFAVAVMVVGGSKLVAMTWELNQISPALGIPMAFVYTVVPLSGALVCLYAAEHSVQAWREHCVGAGSSGTGRA</sequence>
<evidence type="ECO:0000256" key="2">
    <source>
        <dbReference type="ARBA" id="ARBA00022448"/>
    </source>
</evidence>
<feature type="transmembrane region" description="Helical" evidence="9">
    <location>
        <begin position="107"/>
        <end position="128"/>
    </location>
</feature>
<evidence type="ECO:0000256" key="5">
    <source>
        <dbReference type="ARBA" id="ARBA00022692"/>
    </source>
</evidence>
<dbReference type="InterPro" id="IPR055348">
    <property type="entry name" value="DctQ"/>
</dbReference>
<dbReference type="Pfam" id="PF04290">
    <property type="entry name" value="DctQ"/>
    <property type="match status" value="1"/>
</dbReference>
<feature type="domain" description="Tripartite ATP-independent periplasmic transporters DctQ component" evidence="10">
    <location>
        <begin position="4"/>
        <end position="136"/>
    </location>
</feature>
<comment type="similarity">
    <text evidence="8 9">Belongs to the TRAP transporter small permease family.</text>
</comment>
<keyword evidence="6 9" id="KW-1133">Transmembrane helix</keyword>
<dbReference type="EMBL" id="VRYZ01000004">
    <property type="protein sequence ID" value="TXS91841.1"/>
    <property type="molecule type" value="Genomic_DNA"/>
</dbReference>
<dbReference type="GO" id="GO:0022857">
    <property type="term" value="F:transmembrane transporter activity"/>
    <property type="evidence" value="ECO:0007669"/>
    <property type="project" value="UniProtKB-UniRule"/>
</dbReference>
<feature type="transmembrane region" description="Helical" evidence="9">
    <location>
        <begin position="29"/>
        <end position="45"/>
    </location>
</feature>
<keyword evidence="7 9" id="KW-0472">Membrane</keyword>
<keyword evidence="4 9" id="KW-0997">Cell inner membrane</keyword>
<proteinExistence type="inferred from homology"/>
<dbReference type="PANTHER" id="PTHR35011">
    <property type="entry name" value="2,3-DIKETO-L-GULONATE TRAP TRANSPORTER SMALL PERMEASE PROTEIN YIAM"/>
    <property type="match status" value="1"/>
</dbReference>
<accession>A0A5C8ZXA4</accession>
<evidence type="ECO:0000313" key="11">
    <source>
        <dbReference type="EMBL" id="TXS91841.1"/>
    </source>
</evidence>
<dbReference type="Proteomes" id="UP000321933">
    <property type="component" value="Unassembled WGS sequence"/>
</dbReference>
<keyword evidence="12" id="KW-1185">Reference proteome</keyword>
<evidence type="ECO:0000256" key="7">
    <source>
        <dbReference type="ARBA" id="ARBA00023136"/>
    </source>
</evidence>
<evidence type="ECO:0000256" key="3">
    <source>
        <dbReference type="ARBA" id="ARBA00022475"/>
    </source>
</evidence>
<comment type="function">
    <text evidence="9">Part of the tripartite ATP-independent periplasmic (TRAP) transport system.</text>
</comment>
<dbReference type="PANTHER" id="PTHR35011:SF2">
    <property type="entry name" value="2,3-DIKETO-L-GULONATE TRAP TRANSPORTER SMALL PERMEASE PROTEIN YIAM"/>
    <property type="match status" value="1"/>
</dbReference>
<feature type="transmembrane region" description="Helical" evidence="9">
    <location>
        <begin position="66"/>
        <end position="87"/>
    </location>
</feature>
<dbReference type="GO" id="GO:0015740">
    <property type="term" value="P:C4-dicarboxylate transport"/>
    <property type="evidence" value="ECO:0007669"/>
    <property type="project" value="TreeGrafter"/>
</dbReference>
<dbReference type="GO" id="GO:0005886">
    <property type="term" value="C:plasma membrane"/>
    <property type="evidence" value="ECO:0007669"/>
    <property type="project" value="UniProtKB-SubCell"/>
</dbReference>
<keyword evidence="2 9" id="KW-0813">Transport</keyword>
<comment type="caution">
    <text evidence="11">The sequence shown here is derived from an EMBL/GenBank/DDBJ whole genome shotgun (WGS) entry which is preliminary data.</text>
</comment>
<keyword evidence="3" id="KW-1003">Cell membrane</keyword>
<evidence type="ECO:0000313" key="12">
    <source>
        <dbReference type="Proteomes" id="UP000321933"/>
    </source>
</evidence>
<dbReference type="AlphaFoldDB" id="A0A5C8ZXA4"/>
<evidence type="ECO:0000256" key="6">
    <source>
        <dbReference type="ARBA" id="ARBA00022989"/>
    </source>
</evidence>
<protein>
    <recommendedName>
        <fullName evidence="9">TRAP transporter small permease protein</fullName>
    </recommendedName>
</protein>
<keyword evidence="5 9" id="KW-0812">Transmembrane</keyword>
<evidence type="ECO:0000256" key="4">
    <source>
        <dbReference type="ARBA" id="ARBA00022519"/>
    </source>
</evidence>
<evidence type="ECO:0000256" key="8">
    <source>
        <dbReference type="ARBA" id="ARBA00038436"/>
    </source>
</evidence>
<comment type="caution">
    <text evidence="9">Lacks conserved residue(s) required for the propagation of feature annotation.</text>
</comment>
<evidence type="ECO:0000256" key="1">
    <source>
        <dbReference type="ARBA" id="ARBA00004429"/>
    </source>
</evidence>
<dbReference type="InterPro" id="IPR007387">
    <property type="entry name" value="TRAP_DctQ"/>
</dbReference>
<evidence type="ECO:0000259" key="10">
    <source>
        <dbReference type="Pfam" id="PF04290"/>
    </source>
</evidence>
<name>A0A5C8ZXA4_9GAMM</name>
<organism evidence="11 12">
    <name type="scientific">Parahaliea aestuarii</name>
    <dbReference type="NCBI Taxonomy" id="1852021"/>
    <lineage>
        <taxon>Bacteria</taxon>
        <taxon>Pseudomonadati</taxon>
        <taxon>Pseudomonadota</taxon>
        <taxon>Gammaproteobacteria</taxon>
        <taxon>Cellvibrionales</taxon>
        <taxon>Halieaceae</taxon>
        <taxon>Parahaliea</taxon>
    </lineage>
</organism>